<evidence type="ECO:0000256" key="1">
    <source>
        <dbReference type="SAM" id="Phobius"/>
    </source>
</evidence>
<sequence length="90" mass="10476">MATDLLDNINEDKTSESNVYYSVTFSSALILVIIRQFINLIFEKPFSVFEASVLPLMKNSVTISCVDFNWILPRYDPIQYFFYGKIHRLA</sequence>
<evidence type="ECO:0000313" key="3">
    <source>
        <dbReference type="Proteomes" id="UP000030764"/>
    </source>
</evidence>
<feature type="transmembrane region" description="Helical" evidence="1">
    <location>
        <begin position="20"/>
        <end position="42"/>
    </location>
</feature>
<accession>A0A085LKI2</accession>
<keyword evidence="1" id="KW-0812">Transmembrane</keyword>
<keyword evidence="1" id="KW-1133">Transmembrane helix</keyword>
<proteinExistence type="predicted"/>
<keyword evidence="1" id="KW-0472">Membrane</keyword>
<reference evidence="2 3" key="1">
    <citation type="journal article" date="2014" name="Nat. Genet.">
        <title>Genome and transcriptome of the porcine whipworm Trichuris suis.</title>
        <authorList>
            <person name="Jex A.R."/>
            <person name="Nejsum P."/>
            <person name="Schwarz E.M."/>
            <person name="Hu L."/>
            <person name="Young N.D."/>
            <person name="Hall R.S."/>
            <person name="Korhonen P.K."/>
            <person name="Liao S."/>
            <person name="Thamsborg S."/>
            <person name="Xia J."/>
            <person name="Xu P."/>
            <person name="Wang S."/>
            <person name="Scheerlinck J.P."/>
            <person name="Hofmann A."/>
            <person name="Sternberg P.W."/>
            <person name="Wang J."/>
            <person name="Gasser R.B."/>
        </authorList>
    </citation>
    <scope>NUCLEOTIDE SEQUENCE [LARGE SCALE GENOMIC DNA]</scope>
    <source>
        <strain evidence="2">DCEP-RM93M</strain>
    </source>
</reference>
<keyword evidence="3" id="KW-1185">Reference proteome</keyword>
<organism evidence="2 3">
    <name type="scientific">Trichuris suis</name>
    <name type="common">pig whipworm</name>
    <dbReference type="NCBI Taxonomy" id="68888"/>
    <lineage>
        <taxon>Eukaryota</taxon>
        <taxon>Metazoa</taxon>
        <taxon>Ecdysozoa</taxon>
        <taxon>Nematoda</taxon>
        <taxon>Enoplea</taxon>
        <taxon>Dorylaimia</taxon>
        <taxon>Trichinellida</taxon>
        <taxon>Trichuridae</taxon>
        <taxon>Trichuris</taxon>
    </lineage>
</organism>
<dbReference type="EMBL" id="KL363482">
    <property type="protein sequence ID" value="KFD45478.1"/>
    <property type="molecule type" value="Genomic_DNA"/>
</dbReference>
<protein>
    <submittedName>
        <fullName evidence="2">Uncharacterized protein</fullName>
    </submittedName>
</protein>
<gene>
    <name evidence="2" type="ORF">M513_13646</name>
</gene>
<dbReference type="Proteomes" id="UP000030764">
    <property type="component" value="Unassembled WGS sequence"/>
</dbReference>
<dbReference type="AlphaFoldDB" id="A0A085LKI2"/>
<evidence type="ECO:0000313" key="2">
    <source>
        <dbReference type="EMBL" id="KFD45478.1"/>
    </source>
</evidence>
<name>A0A085LKI2_9BILA</name>